<name>A0A0F9AIG9_9ZZZZ</name>
<dbReference type="AlphaFoldDB" id="A0A0F9AIG9"/>
<proteinExistence type="predicted"/>
<dbReference type="EMBL" id="LAZR01045760">
    <property type="protein sequence ID" value="KKK98105.1"/>
    <property type="molecule type" value="Genomic_DNA"/>
</dbReference>
<organism evidence="1">
    <name type="scientific">marine sediment metagenome</name>
    <dbReference type="NCBI Taxonomy" id="412755"/>
    <lineage>
        <taxon>unclassified sequences</taxon>
        <taxon>metagenomes</taxon>
        <taxon>ecological metagenomes</taxon>
    </lineage>
</organism>
<protein>
    <submittedName>
        <fullName evidence="1">Uncharacterized protein</fullName>
    </submittedName>
</protein>
<comment type="caution">
    <text evidence="1">The sequence shown here is derived from an EMBL/GenBank/DDBJ whole genome shotgun (WGS) entry which is preliminary data.</text>
</comment>
<accession>A0A0F9AIG9</accession>
<reference evidence="1" key="1">
    <citation type="journal article" date="2015" name="Nature">
        <title>Complex archaea that bridge the gap between prokaryotes and eukaryotes.</title>
        <authorList>
            <person name="Spang A."/>
            <person name="Saw J.H."/>
            <person name="Jorgensen S.L."/>
            <person name="Zaremba-Niedzwiedzka K."/>
            <person name="Martijn J."/>
            <person name="Lind A.E."/>
            <person name="van Eijk R."/>
            <person name="Schleper C."/>
            <person name="Guy L."/>
            <person name="Ettema T.J."/>
        </authorList>
    </citation>
    <scope>NUCLEOTIDE SEQUENCE</scope>
</reference>
<evidence type="ECO:0000313" key="1">
    <source>
        <dbReference type="EMBL" id="KKK98105.1"/>
    </source>
</evidence>
<sequence length="74" mass="8355">MDEVDKLMQELGYTEGEPTAIVDLEANIILHMVRGLSREAALQEMQLGTASQAQFLEMPVGQITDRSEDIEREY</sequence>
<gene>
    <name evidence="1" type="ORF">LCGC14_2646070</name>
</gene>